<keyword evidence="6" id="KW-0472">Membrane</keyword>
<dbReference type="Gene3D" id="3.30.1120.10">
    <property type="match status" value="1"/>
</dbReference>
<dbReference type="PROSITE" id="PS00523">
    <property type="entry name" value="SULFATASE_1"/>
    <property type="match status" value="1"/>
</dbReference>
<dbReference type="PANTHER" id="PTHR42693:SF5">
    <property type="entry name" value="ARYLSULFATASE D"/>
    <property type="match status" value="1"/>
</dbReference>
<evidence type="ECO:0000256" key="5">
    <source>
        <dbReference type="ARBA" id="ARBA00022837"/>
    </source>
</evidence>
<evidence type="ECO:0000313" key="9">
    <source>
        <dbReference type="Proteomes" id="UP001460270"/>
    </source>
</evidence>
<dbReference type="SUPFAM" id="SSF53649">
    <property type="entry name" value="Alkaline phosphatase-like"/>
    <property type="match status" value="1"/>
</dbReference>
<dbReference type="Gene3D" id="3.40.720.10">
    <property type="entry name" value="Alkaline Phosphatase, subunit A"/>
    <property type="match status" value="2"/>
</dbReference>
<dbReference type="AlphaFoldDB" id="A0AAW0NNX7"/>
<dbReference type="Pfam" id="PF14707">
    <property type="entry name" value="Sulfatase_C"/>
    <property type="match status" value="1"/>
</dbReference>
<keyword evidence="6" id="KW-1133">Transmembrane helix</keyword>
<comment type="cofactor">
    <cofactor evidence="1">
        <name>Ca(2+)</name>
        <dbReference type="ChEBI" id="CHEBI:29108"/>
    </cofactor>
</comment>
<comment type="similarity">
    <text evidence="2">Belongs to the sulfatase family.</text>
</comment>
<proteinExistence type="inferred from homology"/>
<dbReference type="InterPro" id="IPR050738">
    <property type="entry name" value="Sulfatase"/>
</dbReference>
<evidence type="ECO:0000256" key="6">
    <source>
        <dbReference type="SAM" id="Phobius"/>
    </source>
</evidence>
<evidence type="ECO:0000256" key="1">
    <source>
        <dbReference type="ARBA" id="ARBA00001913"/>
    </source>
</evidence>
<dbReference type="FunFam" id="3.30.1120.10:FF:000001">
    <property type="entry name" value="Arylsulfatase E"/>
    <property type="match status" value="1"/>
</dbReference>
<dbReference type="GO" id="GO:0004065">
    <property type="term" value="F:arylsulfatase activity"/>
    <property type="evidence" value="ECO:0007669"/>
    <property type="project" value="TreeGrafter"/>
</dbReference>
<evidence type="ECO:0000256" key="4">
    <source>
        <dbReference type="ARBA" id="ARBA00022801"/>
    </source>
</evidence>
<evidence type="ECO:0000256" key="3">
    <source>
        <dbReference type="ARBA" id="ARBA00022723"/>
    </source>
</evidence>
<dbReference type="InterPro" id="IPR000917">
    <property type="entry name" value="Sulfatase_N"/>
</dbReference>
<dbReference type="PANTHER" id="PTHR42693">
    <property type="entry name" value="ARYLSULFATASE FAMILY MEMBER"/>
    <property type="match status" value="1"/>
</dbReference>
<dbReference type="Proteomes" id="UP001460270">
    <property type="component" value="Unassembled WGS sequence"/>
</dbReference>
<name>A0AAW0NNX7_9GOBI</name>
<gene>
    <name evidence="8" type="ORF">WMY93_017692</name>
</gene>
<evidence type="ECO:0000259" key="7">
    <source>
        <dbReference type="Pfam" id="PF00884"/>
    </source>
</evidence>
<keyword evidence="9" id="KW-1185">Reference proteome</keyword>
<keyword evidence="5" id="KW-0106">Calcium</keyword>
<keyword evidence="4" id="KW-0378">Hydrolase</keyword>
<dbReference type="Pfam" id="PF00884">
    <property type="entry name" value="Sulfatase"/>
    <property type="match status" value="1"/>
</dbReference>
<keyword evidence="3" id="KW-0479">Metal-binding</keyword>
<evidence type="ECO:0000256" key="2">
    <source>
        <dbReference type="ARBA" id="ARBA00008779"/>
    </source>
</evidence>
<evidence type="ECO:0000313" key="8">
    <source>
        <dbReference type="EMBL" id="KAK7905085.1"/>
    </source>
</evidence>
<feature type="domain" description="Sulfatase N-terminal" evidence="7">
    <location>
        <begin position="149"/>
        <end position="218"/>
    </location>
</feature>
<feature type="transmembrane region" description="Helical" evidence="6">
    <location>
        <begin position="271"/>
        <end position="291"/>
    </location>
</feature>
<dbReference type="InterPro" id="IPR024607">
    <property type="entry name" value="Sulfatase_CS"/>
</dbReference>
<dbReference type="GO" id="GO:0005783">
    <property type="term" value="C:endoplasmic reticulum"/>
    <property type="evidence" value="ECO:0007669"/>
    <property type="project" value="UniProtKB-ARBA"/>
</dbReference>
<dbReference type="InterPro" id="IPR017850">
    <property type="entry name" value="Alkaline_phosphatase_core_sf"/>
</dbReference>
<dbReference type="EMBL" id="JBBPFD010000012">
    <property type="protein sequence ID" value="KAK7905085.1"/>
    <property type="molecule type" value="Genomic_DNA"/>
</dbReference>
<keyword evidence="6" id="KW-0812">Transmembrane</keyword>
<organism evidence="8 9">
    <name type="scientific">Mugilogobius chulae</name>
    <name type="common">yellowstripe goby</name>
    <dbReference type="NCBI Taxonomy" id="88201"/>
    <lineage>
        <taxon>Eukaryota</taxon>
        <taxon>Metazoa</taxon>
        <taxon>Chordata</taxon>
        <taxon>Craniata</taxon>
        <taxon>Vertebrata</taxon>
        <taxon>Euteleostomi</taxon>
        <taxon>Actinopterygii</taxon>
        <taxon>Neopterygii</taxon>
        <taxon>Teleostei</taxon>
        <taxon>Neoteleostei</taxon>
        <taxon>Acanthomorphata</taxon>
        <taxon>Gobiaria</taxon>
        <taxon>Gobiiformes</taxon>
        <taxon>Gobioidei</taxon>
        <taxon>Gobiidae</taxon>
        <taxon>Gobionellinae</taxon>
        <taxon>Mugilogobius</taxon>
    </lineage>
</organism>
<dbReference type="GO" id="GO:0046872">
    <property type="term" value="F:metal ion binding"/>
    <property type="evidence" value="ECO:0007669"/>
    <property type="project" value="UniProtKB-KW"/>
</dbReference>
<feature type="transmembrane region" description="Helical" evidence="6">
    <location>
        <begin position="297"/>
        <end position="319"/>
    </location>
</feature>
<accession>A0AAW0NNX7</accession>
<protein>
    <recommendedName>
        <fullName evidence="7">Sulfatase N-terminal domain-containing protein</fullName>
    </recommendedName>
</protein>
<sequence>MLRFRVWSDACPHTPADICDPCEQTCASSSCVTSSATHTVQSQKSHTKPRLCWDSPDTTDILVKKSVISSIEHCAFTADITADLKLMRRCECVTVKLCSRRIRKSLKGAFIPVQDTVCAMPRCVWWCLLLSVLSATGSDVTGPDKDRLPNFVLMMVDDLGIGDIGCYGNDTIRFDSHIDRLASEGVRLTQHLSAAPLCTPSRTAFLTGRYALRSGKWHQGVSCENRTDHCHHPNFHGFSSFYGLPFTWFNDCVPGHGSDILVDLQTTLQKLTVLLGLGLVTLICARCCSLLDLSSSLLLSLILLFLLLAAVWMMPLRLLRRWNCVLMRDREVVEQPLRADTLPLRLLREAQDFIHRNKERPFLLFFSLVHIHTPLFKNPQFLGKSRHGLYGDNLEEMDWIIGGKAMGGWEGGIRVPGIFRWPGRLPPGREVHEPTSLMDLYPTLKYLARDHRPDRQTNALELVCLNPLLSVLQTVDGHNLMPLLEGTSHRSEHEFMFHYCGVYLNAVRWHPPGSDSIYKAHLFTPNFSPEGAVGCYHTHVCMCHGDHVTPQTPPLLYELTSDPSESRPLSPQTDPRYYEALERVDRAVRAHGDTLREHVHPDGPSAQLSWSRIVWRPWLQPCCGTFPFCGCEEQDSQLRRRCVFVLL</sequence>
<comment type="caution">
    <text evidence="8">The sequence shown here is derived from an EMBL/GenBank/DDBJ whole genome shotgun (WGS) entry which is preliminary data.</text>
</comment>
<reference evidence="9" key="1">
    <citation type="submission" date="2024-04" db="EMBL/GenBank/DDBJ databases">
        <title>Salinicola lusitanus LLJ914,a marine bacterium isolated from the Okinawa Trough.</title>
        <authorList>
            <person name="Li J."/>
        </authorList>
    </citation>
    <scope>NUCLEOTIDE SEQUENCE [LARGE SCALE GENOMIC DNA]</scope>
</reference>